<keyword evidence="4" id="KW-1185">Reference proteome</keyword>
<feature type="domain" description="HU" evidence="2">
    <location>
        <begin position="1"/>
        <end position="126"/>
    </location>
</feature>
<evidence type="ECO:0000313" key="4">
    <source>
        <dbReference type="Proteomes" id="UP000199450"/>
    </source>
</evidence>
<dbReference type="Gene3D" id="4.10.520.10">
    <property type="entry name" value="IHF-like DNA-binding proteins"/>
    <property type="match status" value="1"/>
</dbReference>
<reference evidence="4" key="1">
    <citation type="submission" date="2016-10" db="EMBL/GenBank/DDBJ databases">
        <authorList>
            <person name="Varghese N."/>
            <person name="Submissions S."/>
        </authorList>
    </citation>
    <scope>NUCLEOTIDE SEQUENCE [LARGE SCALE GENOMIC DNA]</scope>
    <source>
        <strain evidence="4">DSM 17453</strain>
    </source>
</reference>
<dbReference type="InterPro" id="IPR010992">
    <property type="entry name" value="IHF-like_DNA-bd_dom_sf"/>
</dbReference>
<dbReference type="InterPro" id="IPR041607">
    <property type="entry name" value="HU-HIG"/>
</dbReference>
<name>A0A1H8D1U3_9FLAO</name>
<proteinExistence type="predicted"/>
<dbReference type="Proteomes" id="UP000199450">
    <property type="component" value="Unassembled WGS sequence"/>
</dbReference>
<evidence type="ECO:0000259" key="2">
    <source>
        <dbReference type="Pfam" id="PF18291"/>
    </source>
</evidence>
<evidence type="ECO:0000256" key="1">
    <source>
        <dbReference type="ARBA" id="ARBA00023125"/>
    </source>
</evidence>
<accession>A0A1H8D1U3</accession>
<dbReference type="AlphaFoldDB" id="A0A1H8D1U3"/>
<dbReference type="OrthoDB" id="9809801at2"/>
<organism evidence="3 4">
    <name type="scientific">Chryseobacterium taichungense</name>
    <dbReference type="NCBI Taxonomy" id="295069"/>
    <lineage>
        <taxon>Bacteria</taxon>
        <taxon>Pseudomonadati</taxon>
        <taxon>Bacteroidota</taxon>
        <taxon>Flavobacteriia</taxon>
        <taxon>Flavobacteriales</taxon>
        <taxon>Weeksellaceae</taxon>
        <taxon>Chryseobacterium group</taxon>
        <taxon>Chryseobacterium</taxon>
    </lineage>
</organism>
<dbReference type="STRING" id="295069.SAMN05421856_11174"/>
<keyword evidence="1 3" id="KW-0238">DNA-binding</keyword>
<dbReference type="Pfam" id="PF18291">
    <property type="entry name" value="HU-HIG"/>
    <property type="match status" value="1"/>
</dbReference>
<dbReference type="RefSeq" id="WP_090001840.1">
    <property type="nucleotide sequence ID" value="NZ_FOBV01000011.1"/>
</dbReference>
<protein>
    <submittedName>
        <fullName evidence="3">DNA-binding protein, histone-like, putative</fullName>
    </submittedName>
</protein>
<dbReference type="SUPFAM" id="SSF47729">
    <property type="entry name" value="IHF-like DNA-binding proteins"/>
    <property type="match status" value="1"/>
</dbReference>
<dbReference type="EMBL" id="FOBV01000011">
    <property type="protein sequence ID" value="SEN01263.1"/>
    <property type="molecule type" value="Genomic_DNA"/>
</dbReference>
<sequence>MPVKYNLSEKGNPGNPAAPKKFYANAKSSGEVTFRSLSKEIAAGSTTVSDTDVMAVLNDLTKVLSRHLSDGKIVRFGDFGSFQISLSSEGAETAEKFNISMIKGAKILFRPGIDLRDMLSTVKYEKEK</sequence>
<dbReference type="NCBIfam" id="TIGR01201">
    <property type="entry name" value="HU_rel"/>
    <property type="match status" value="1"/>
</dbReference>
<evidence type="ECO:0000313" key="3">
    <source>
        <dbReference type="EMBL" id="SEN01263.1"/>
    </source>
</evidence>
<gene>
    <name evidence="3" type="ORF">SAMN05421856_11174</name>
</gene>
<dbReference type="InterPro" id="IPR005902">
    <property type="entry name" value="HU_DNA-bd_put"/>
</dbReference>
<dbReference type="GO" id="GO:0003677">
    <property type="term" value="F:DNA binding"/>
    <property type="evidence" value="ECO:0007669"/>
    <property type="project" value="UniProtKB-KW"/>
</dbReference>